<name>Q8EVP7_MALP2</name>
<keyword evidence="1" id="KW-0560">Oxidoreductase</keyword>
<evidence type="ECO:0000313" key="3">
    <source>
        <dbReference type="EMBL" id="BAC44303.1"/>
    </source>
</evidence>
<dbReference type="AlphaFoldDB" id="Q8EVP7"/>
<dbReference type="SUPFAM" id="SSF51430">
    <property type="entry name" value="NAD(P)-linked oxidoreductase"/>
    <property type="match status" value="1"/>
</dbReference>
<evidence type="ECO:0000256" key="1">
    <source>
        <dbReference type="ARBA" id="ARBA00023002"/>
    </source>
</evidence>
<dbReference type="CDD" id="cd19079">
    <property type="entry name" value="AKR_EcYajO-like"/>
    <property type="match status" value="1"/>
</dbReference>
<dbReference type="RefSeq" id="WP_011077337.1">
    <property type="nucleotide sequence ID" value="NC_004432.1"/>
</dbReference>
<dbReference type="GO" id="GO:0005829">
    <property type="term" value="C:cytosol"/>
    <property type="evidence" value="ECO:0007669"/>
    <property type="project" value="TreeGrafter"/>
</dbReference>
<gene>
    <name evidence="3" type="ordered locus">MYPE5130</name>
</gene>
<keyword evidence="4" id="KW-1185">Reference proteome</keyword>
<dbReference type="eggNOG" id="COG0667">
    <property type="taxonomic scope" value="Bacteria"/>
</dbReference>
<dbReference type="EMBL" id="BA000026">
    <property type="protein sequence ID" value="BAC44303.1"/>
    <property type="molecule type" value="Genomic_DNA"/>
</dbReference>
<dbReference type="PANTHER" id="PTHR43364:SF4">
    <property type="entry name" value="NAD(P)-LINKED OXIDOREDUCTASE SUPERFAMILY PROTEIN"/>
    <property type="match status" value="1"/>
</dbReference>
<dbReference type="InterPro" id="IPR020471">
    <property type="entry name" value="AKR"/>
</dbReference>
<dbReference type="InterPro" id="IPR023210">
    <property type="entry name" value="NADP_OxRdtase_dom"/>
</dbReference>
<dbReference type="InterPro" id="IPR050523">
    <property type="entry name" value="AKR_Detox_Biosynth"/>
</dbReference>
<sequence>MEYIKLGNSDLKVSRICLGCMGFGDNKSGVHKWILDYQQTKEIIKLALDKGINFFDTAPVYAEGTSEEFLGRAIQELTKRENVVIATKFFPRSREAYEKGITGQQWVQQNLEQSLKRLNTDYVDLYILHLWDYNTPIEDILEGLNNAVKSKKVRAIGISNCYAWQLQKANDIAKANGWSQFVSIQGHYNLIFREEEREMIPFCEENNVALTPYSVLASGRLVKESNETSARLESDYIAKLKYDSSKEVDEIIINRVKELAKKKGLSNTQIALGWLLNKGVHSPIIGATKIKHIEEAVSAVGIKLSEEEIAYLSDPYVPHKLVGVMGNNKKGQFFDMTLKNNKK</sequence>
<dbReference type="InterPro" id="IPR036812">
    <property type="entry name" value="NAD(P)_OxRdtase_dom_sf"/>
</dbReference>
<dbReference type="InParanoid" id="Q8EVP7"/>
<dbReference type="FunCoup" id="Q8EVP7">
    <property type="interactions" value="86"/>
</dbReference>
<protein>
    <submittedName>
        <fullName evidence="3">Oxidoreductase</fullName>
    </submittedName>
</protein>
<dbReference type="STRING" id="272633.gene:10731630"/>
<proteinExistence type="predicted"/>
<evidence type="ECO:0000259" key="2">
    <source>
        <dbReference type="Pfam" id="PF00248"/>
    </source>
</evidence>
<reference evidence="3 4" key="1">
    <citation type="journal article" date="2002" name="Nucleic Acids Res.">
        <title>The complete genomic sequence of Mycoplasma penetrans, an intracellular bacterial pathogen in humans.</title>
        <authorList>
            <person name="Sasaki Y."/>
            <person name="Ishikawa J."/>
            <person name="Yamashita A."/>
            <person name="Oshima K."/>
            <person name="Kenri T."/>
            <person name="Furuya K."/>
            <person name="Yoshino C."/>
            <person name="Horino A."/>
            <person name="Shiba T."/>
            <person name="Sasaki T."/>
            <person name="Hattori M."/>
        </authorList>
    </citation>
    <scope>NUCLEOTIDE SEQUENCE [LARGE SCALE GENOMIC DNA]</scope>
    <source>
        <strain evidence="3 4">HF-2</strain>
    </source>
</reference>
<dbReference type="GO" id="GO:0016491">
    <property type="term" value="F:oxidoreductase activity"/>
    <property type="evidence" value="ECO:0007669"/>
    <property type="project" value="UniProtKB-KW"/>
</dbReference>
<evidence type="ECO:0000313" key="4">
    <source>
        <dbReference type="Proteomes" id="UP000002522"/>
    </source>
</evidence>
<dbReference type="Gene3D" id="3.20.20.100">
    <property type="entry name" value="NADP-dependent oxidoreductase domain"/>
    <property type="match status" value="1"/>
</dbReference>
<dbReference type="Pfam" id="PF00248">
    <property type="entry name" value="Aldo_ket_red"/>
    <property type="match status" value="1"/>
</dbReference>
<dbReference type="KEGG" id="mpe:MYPE5130"/>
<accession>Q8EVP7</accession>
<dbReference type="PRINTS" id="PR00069">
    <property type="entry name" value="ALDKETRDTASE"/>
</dbReference>
<dbReference type="FunFam" id="3.20.20.100:FF:000004">
    <property type="entry name" value="Oxidoreductase, aldo/keto reductase"/>
    <property type="match status" value="1"/>
</dbReference>
<dbReference type="PANTHER" id="PTHR43364">
    <property type="entry name" value="NADH-SPECIFIC METHYLGLYOXAL REDUCTASE-RELATED"/>
    <property type="match status" value="1"/>
</dbReference>
<feature type="domain" description="NADP-dependent oxidoreductase" evidence="2">
    <location>
        <begin position="15"/>
        <end position="312"/>
    </location>
</feature>
<dbReference type="HOGENOM" id="CLU_023205_2_0_14"/>
<dbReference type="Proteomes" id="UP000002522">
    <property type="component" value="Chromosome"/>
</dbReference>
<organism evidence="3 4">
    <name type="scientific">Malacoplasma penetrans (strain HF-2)</name>
    <name type="common">Mycoplasma penetrans</name>
    <dbReference type="NCBI Taxonomy" id="272633"/>
    <lineage>
        <taxon>Bacteria</taxon>
        <taxon>Bacillati</taxon>
        <taxon>Mycoplasmatota</taxon>
        <taxon>Mycoplasmoidales</taxon>
        <taxon>Mycoplasmoidaceae</taxon>
        <taxon>Malacoplasma</taxon>
    </lineage>
</organism>